<comment type="caution">
    <text evidence="2">The sequence shown here is derived from an EMBL/GenBank/DDBJ whole genome shotgun (WGS) entry which is preliminary data.</text>
</comment>
<dbReference type="Pfam" id="PF05621">
    <property type="entry name" value="TniB"/>
    <property type="match status" value="1"/>
</dbReference>
<gene>
    <name evidence="2" type="ORF">OY187_16385</name>
</gene>
<dbReference type="SUPFAM" id="SSF52540">
    <property type="entry name" value="P-loop containing nucleoside triphosphate hydrolases"/>
    <property type="match status" value="1"/>
</dbReference>
<protein>
    <submittedName>
        <fullName evidence="2">TniB family NTP-binding protein</fullName>
    </submittedName>
</protein>
<feature type="compositionally biased region" description="Basic residues" evidence="1">
    <location>
        <begin position="360"/>
        <end position="369"/>
    </location>
</feature>
<feature type="region of interest" description="Disordered" evidence="1">
    <location>
        <begin position="356"/>
        <end position="385"/>
    </location>
</feature>
<organism evidence="2 3">
    <name type="scientific">Mycolicibacterium iranicum</name>
    <name type="common">Mycobacterium iranicum</name>
    <dbReference type="NCBI Taxonomy" id="912594"/>
    <lineage>
        <taxon>Bacteria</taxon>
        <taxon>Bacillati</taxon>
        <taxon>Actinomycetota</taxon>
        <taxon>Actinomycetes</taxon>
        <taxon>Mycobacteriales</taxon>
        <taxon>Mycobacteriaceae</taxon>
        <taxon>Mycolicibacterium</taxon>
    </lineage>
</organism>
<accession>A0ABT4HI51</accession>
<evidence type="ECO:0000313" key="3">
    <source>
        <dbReference type="Proteomes" id="UP001084650"/>
    </source>
</evidence>
<name>A0ABT4HI51_MYCIR</name>
<evidence type="ECO:0000256" key="1">
    <source>
        <dbReference type="SAM" id="MobiDB-lite"/>
    </source>
</evidence>
<dbReference type="RefSeq" id="WP_268786573.1">
    <property type="nucleotide sequence ID" value="NZ_JAPQYE010000006.1"/>
</dbReference>
<dbReference type="Proteomes" id="UP001084650">
    <property type="component" value="Unassembled WGS sequence"/>
</dbReference>
<proteinExistence type="predicted"/>
<sequence>MSAYEPEISAELKNITLTTKEGWAETVKGPTREKPALLTRREVSALTPPDKRRYDKQRFDWHANLGVVETPQLLALRKQLSVLMISNSSDANRVKGGMAIEGPAGIGKTTAVDNFAKRFHLDEIAERGPMTGDGHERWPVVRIALNGTPTPRAIYVAMLYFLAHAGIRSGNADQFKMRALDVFLDCNVRLLIIDEVHFSAFNTTDGAKLSNTFKSIANDFPVTTLFVGIGLSEAGFFSEGRGDSSKQHNIRQQTARRVTAHAMEPFAAETPQERRQWRSLVRAIEKQLVLADHGQRSLASGEVSDYLYVRTQGYFQSLATLIERACALAVLDGHEALNIDLLDQVTIDVAAESSREHTHARLRSVRRKQTPTAKADPVESDSTAG</sequence>
<dbReference type="Gene3D" id="3.40.50.300">
    <property type="entry name" value="P-loop containing nucleotide triphosphate hydrolases"/>
    <property type="match status" value="1"/>
</dbReference>
<reference evidence="2" key="1">
    <citation type="submission" date="2022-12" db="EMBL/GenBank/DDBJ databases">
        <title>Whole genome sequence of Mycolicibacterium iranicum strain SBH312.</title>
        <authorList>
            <person name="Jani J."/>
            <person name="Arifin Mustapha Z."/>
            <person name="Ahmed K."/>
            <person name="Kai Ling C."/>
        </authorList>
    </citation>
    <scope>NUCLEOTIDE SEQUENCE</scope>
    <source>
        <strain evidence="2">SBH312</strain>
    </source>
</reference>
<dbReference type="InterPro" id="IPR008868">
    <property type="entry name" value="TniB"/>
</dbReference>
<evidence type="ECO:0000313" key="2">
    <source>
        <dbReference type="EMBL" id="MCZ0729633.1"/>
    </source>
</evidence>
<dbReference type="InterPro" id="IPR027417">
    <property type="entry name" value="P-loop_NTPase"/>
</dbReference>
<keyword evidence="3" id="KW-1185">Reference proteome</keyword>
<dbReference type="EMBL" id="JAPQYE010000006">
    <property type="protein sequence ID" value="MCZ0729633.1"/>
    <property type="molecule type" value="Genomic_DNA"/>
</dbReference>